<gene>
    <name evidence="8" type="ORF">PENTCL1PPCAC_9904</name>
</gene>
<dbReference type="GO" id="GO:0004888">
    <property type="term" value="F:transmembrane signaling receptor activity"/>
    <property type="evidence" value="ECO:0007669"/>
    <property type="project" value="InterPro"/>
</dbReference>
<proteinExistence type="predicted"/>
<dbReference type="PANTHER" id="PTHR18945">
    <property type="entry name" value="NEUROTRANSMITTER GATED ION CHANNEL"/>
    <property type="match status" value="1"/>
</dbReference>
<keyword evidence="6" id="KW-0732">Signal</keyword>
<dbReference type="GO" id="GO:0005230">
    <property type="term" value="F:extracellular ligand-gated monoatomic ion channel activity"/>
    <property type="evidence" value="ECO:0007669"/>
    <property type="project" value="InterPro"/>
</dbReference>
<dbReference type="SUPFAM" id="SSF90112">
    <property type="entry name" value="Neurotransmitter-gated ion-channel transmembrane pore"/>
    <property type="match status" value="1"/>
</dbReference>
<feature type="transmembrane region" description="Helical" evidence="5">
    <location>
        <begin position="276"/>
        <end position="294"/>
    </location>
</feature>
<dbReference type="SUPFAM" id="SSF63712">
    <property type="entry name" value="Nicotinic receptor ligand binding domain-like"/>
    <property type="match status" value="1"/>
</dbReference>
<dbReference type="CDD" id="cd18989">
    <property type="entry name" value="LGIC_ECD_cation"/>
    <property type="match status" value="1"/>
</dbReference>
<dbReference type="InterPro" id="IPR018000">
    <property type="entry name" value="Neurotransmitter_ion_chnl_CS"/>
</dbReference>
<dbReference type="GO" id="GO:0016020">
    <property type="term" value="C:membrane"/>
    <property type="evidence" value="ECO:0007669"/>
    <property type="project" value="UniProtKB-SubCell"/>
</dbReference>
<dbReference type="InterPro" id="IPR006202">
    <property type="entry name" value="Neur_chan_lig-bd"/>
</dbReference>
<comment type="subcellular location">
    <subcellularLocation>
        <location evidence="1">Membrane</location>
        <topology evidence="1">Multi-pass membrane protein</topology>
    </subcellularLocation>
</comment>
<keyword evidence="9" id="KW-1185">Reference proteome</keyword>
<feature type="signal peptide" evidence="6">
    <location>
        <begin position="1"/>
        <end position="17"/>
    </location>
</feature>
<name>A0AAV5T5C6_9BILA</name>
<evidence type="ECO:0000313" key="9">
    <source>
        <dbReference type="Proteomes" id="UP001432027"/>
    </source>
</evidence>
<feature type="transmembrane region" description="Helical" evidence="5">
    <location>
        <begin position="306"/>
        <end position="325"/>
    </location>
</feature>
<keyword evidence="4 5" id="KW-0472">Membrane</keyword>
<dbReference type="Gene3D" id="1.20.58.390">
    <property type="entry name" value="Neurotransmitter-gated ion-channel transmembrane domain"/>
    <property type="match status" value="1"/>
</dbReference>
<feature type="domain" description="Neurotransmitter-gated ion-channel ligand-binding" evidence="7">
    <location>
        <begin position="30"/>
        <end position="205"/>
    </location>
</feature>
<comment type="caution">
    <text evidence="8">The sequence shown here is derived from an EMBL/GenBank/DDBJ whole genome shotgun (WGS) entry which is preliminary data.</text>
</comment>
<dbReference type="Proteomes" id="UP001432027">
    <property type="component" value="Unassembled WGS sequence"/>
</dbReference>
<evidence type="ECO:0000259" key="7">
    <source>
        <dbReference type="Pfam" id="PF02931"/>
    </source>
</evidence>
<evidence type="ECO:0000256" key="2">
    <source>
        <dbReference type="ARBA" id="ARBA00022692"/>
    </source>
</evidence>
<evidence type="ECO:0000256" key="1">
    <source>
        <dbReference type="ARBA" id="ARBA00004141"/>
    </source>
</evidence>
<reference evidence="8" key="1">
    <citation type="submission" date="2023-10" db="EMBL/GenBank/DDBJ databases">
        <title>Genome assembly of Pristionchus species.</title>
        <authorList>
            <person name="Yoshida K."/>
            <person name="Sommer R.J."/>
        </authorList>
    </citation>
    <scope>NUCLEOTIDE SEQUENCE</scope>
    <source>
        <strain evidence="8">RS0144</strain>
    </source>
</reference>
<accession>A0AAV5T5C6</accession>
<dbReference type="Pfam" id="PF02931">
    <property type="entry name" value="Neur_chan_LBD"/>
    <property type="match status" value="1"/>
</dbReference>
<protein>
    <recommendedName>
        <fullName evidence="7">Neurotransmitter-gated ion-channel ligand-binding domain-containing protein</fullName>
    </recommendedName>
</protein>
<dbReference type="PROSITE" id="PS00236">
    <property type="entry name" value="NEUROTR_ION_CHANNEL"/>
    <property type="match status" value="1"/>
</dbReference>
<organism evidence="8 9">
    <name type="scientific">Pristionchus entomophagus</name>
    <dbReference type="NCBI Taxonomy" id="358040"/>
    <lineage>
        <taxon>Eukaryota</taxon>
        <taxon>Metazoa</taxon>
        <taxon>Ecdysozoa</taxon>
        <taxon>Nematoda</taxon>
        <taxon>Chromadorea</taxon>
        <taxon>Rhabditida</taxon>
        <taxon>Rhabditina</taxon>
        <taxon>Diplogasteromorpha</taxon>
        <taxon>Diplogasteroidea</taxon>
        <taxon>Neodiplogasteridae</taxon>
        <taxon>Pristionchus</taxon>
    </lineage>
</organism>
<dbReference type="AlphaFoldDB" id="A0AAV5T5C6"/>
<evidence type="ECO:0000313" key="8">
    <source>
        <dbReference type="EMBL" id="GMS87729.1"/>
    </source>
</evidence>
<keyword evidence="2 5" id="KW-0812">Transmembrane</keyword>
<dbReference type="Gene3D" id="2.70.170.10">
    <property type="entry name" value="Neurotransmitter-gated ion-channel ligand-binding domain"/>
    <property type="match status" value="1"/>
</dbReference>
<dbReference type="InterPro" id="IPR038050">
    <property type="entry name" value="Neuro_actylchol_rec"/>
</dbReference>
<evidence type="ECO:0000256" key="3">
    <source>
        <dbReference type="ARBA" id="ARBA00022989"/>
    </source>
</evidence>
<evidence type="ECO:0000256" key="5">
    <source>
        <dbReference type="SAM" id="Phobius"/>
    </source>
</evidence>
<feature type="transmembrane region" description="Helical" evidence="5">
    <location>
        <begin position="371"/>
        <end position="390"/>
    </location>
</feature>
<keyword evidence="3 5" id="KW-1133">Transmembrane helix</keyword>
<feature type="transmembrane region" description="Helical" evidence="5">
    <location>
        <begin position="243"/>
        <end position="264"/>
    </location>
</feature>
<dbReference type="InterPro" id="IPR036734">
    <property type="entry name" value="Neur_chan_lig-bd_sf"/>
</dbReference>
<dbReference type="InterPro" id="IPR006201">
    <property type="entry name" value="Neur_channel"/>
</dbReference>
<dbReference type="EMBL" id="BTSX01000003">
    <property type="protein sequence ID" value="GMS87729.1"/>
    <property type="molecule type" value="Genomic_DNA"/>
</dbReference>
<feature type="chain" id="PRO_5043977810" description="Neurotransmitter-gated ion-channel ligand-binding domain-containing protein" evidence="6">
    <location>
        <begin position="18"/>
        <end position="391"/>
    </location>
</feature>
<dbReference type="InterPro" id="IPR036719">
    <property type="entry name" value="Neuro-gated_channel_TM_sf"/>
</dbReference>
<evidence type="ECO:0000256" key="6">
    <source>
        <dbReference type="SAM" id="SignalP"/>
    </source>
</evidence>
<evidence type="ECO:0000256" key="4">
    <source>
        <dbReference type="ARBA" id="ARBA00023136"/>
    </source>
</evidence>
<sequence>MLLLLLSFSINIILTSAITSSHKTFQKYNSRLYADLFTDYRREMSPYNGHGISNDSYPSEPVTISLQYARLIRVLEPELQHQNLVGIVLDWRDPRLGWNPADYGGIDHIYTNRFTVWIPEFYPCESSQGVMVAPEFSLSIRLNYTGHLNTFIVFSAFYSCEFDVRRFPFDRQSCFYCFIYIHYDKTDELTFEMRKNEGAYIYDTSEWALGVNDSASIYSPSRDFGFNMGLLYYNITLTRRPQFWIGLVITPTFVIGSLIIIGLFFGQATDVINNGIGLGLTTMMSMMVIVGILADAIAKSQYIPILGWYIIAEIVIITLAVFALLSEKAIYKLISSIINATCRESKLGSSPNSKRRIVKEWLIEKGKYSNILLFFVFFLAHAINIIVLFTA</sequence>